<sequence>MNDTRLRPALPTLPTSPALPRRSVLSGAAWSVPVIAVAIATPAAAASTAPEADKGPITGTIAFTPVQYRGTRAGDRVEFPVLTGVVTISRGPLPTKIFLNFSEVSAGRVDLRRDAGRYVAVDPATGRFEVRGVYNAIVGGDNPFGFVYAGVEAEDADGALFGYTVAELIG</sequence>
<dbReference type="Proteomes" id="UP000285317">
    <property type="component" value="Chromosome"/>
</dbReference>
<dbReference type="InterPro" id="IPR006311">
    <property type="entry name" value="TAT_signal"/>
</dbReference>
<evidence type="ECO:0000313" key="2">
    <source>
        <dbReference type="EMBL" id="AZZ53606.1"/>
    </source>
</evidence>
<organism evidence="2 3">
    <name type="scientific">Rathayibacter festucae DSM 15932</name>
    <dbReference type="NCBI Taxonomy" id="1328866"/>
    <lineage>
        <taxon>Bacteria</taxon>
        <taxon>Bacillati</taxon>
        <taxon>Actinomycetota</taxon>
        <taxon>Actinomycetes</taxon>
        <taxon>Micrococcales</taxon>
        <taxon>Microbacteriaceae</taxon>
        <taxon>Rathayibacter</taxon>
    </lineage>
</organism>
<proteinExistence type="predicted"/>
<dbReference type="RefSeq" id="WP_127888055.1">
    <property type="nucleotide sequence ID" value="NZ_CP028137.1"/>
</dbReference>
<dbReference type="EMBL" id="CP028137">
    <property type="protein sequence ID" value="AZZ53606.1"/>
    <property type="molecule type" value="Genomic_DNA"/>
</dbReference>
<dbReference type="KEGG" id="rfs:C1I64_17225"/>
<keyword evidence="1" id="KW-0732">Signal</keyword>
<protein>
    <submittedName>
        <fullName evidence="2">Uncharacterized protein</fullName>
    </submittedName>
</protein>
<feature type="signal peptide" evidence="1">
    <location>
        <begin position="1"/>
        <end position="45"/>
    </location>
</feature>
<accession>A0A3Q9UYP0</accession>
<evidence type="ECO:0000313" key="3">
    <source>
        <dbReference type="Proteomes" id="UP000285317"/>
    </source>
</evidence>
<reference evidence="2 3" key="1">
    <citation type="submission" date="2018-03" db="EMBL/GenBank/DDBJ databases">
        <title>Bacteriophage NCPPB3778 and a type I-E CRISPR drive the evolution of the US Biological Select Agent, Rathayibacter toxicus.</title>
        <authorList>
            <person name="Davis E.W.II."/>
            <person name="Tabima J.F."/>
            <person name="Weisberg A.J."/>
            <person name="Dantas Lopes L."/>
            <person name="Wiseman M.S."/>
            <person name="Wiseman M.S."/>
            <person name="Pupko T."/>
            <person name="Belcher M.S."/>
            <person name="Sechler A.J."/>
            <person name="Tancos M.A."/>
            <person name="Schroeder B.K."/>
            <person name="Murray T.D."/>
            <person name="Luster D.G."/>
            <person name="Schneider W.L."/>
            <person name="Rogers E."/>
            <person name="Andreote F.D."/>
            <person name="Grunwald N.J."/>
            <person name="Putnam M.L."/>
            <person name="Chang J.H."/>
        </authorList>
    </citation>
    <scope>NUCLEOTIDE SEQUENCE [LARGE SCALE GENOMIC DNA]</scope>
    <source>
        <strain evidence="2 3">DSM 15932</strain>
    </source>
</reference>
<evidence type="ECO:0000256" key="1">
    <source>
        <dbReference type="SAM" id="SignalP"/>
    </source>
</evidence>
<name>A0A3Q9UYP0_9MICO</name>
<dbReference type="PROSITE" id="PS51318">
    <property type="entry name" value="TAT"/>
    <property type="match status" value="1"/>
</dbReference>
<gene>
    <name evidence="2" type="ORF">C1I64_17225</name>
</gene>
<dbReference type="AlphaFoldDB" id="A0A3Q9UYP0"/>
<feature type="chain" id="PRO_5018628669" evidence="1">
    <location>
        <begin position="46"/>
        <end position="170"/>
    </location>
</feature>